<dbReference type="eggNOG" id="COG2211">
    <property type="taxonomic scope" value="Bacteria"/>
</dbReference>
<feature type="transmembrane region" description="Helical" evidence="3">
    <location>
        <begin position="218"/>
        <end position="239"/>
    </location>
</feature>
<keyword evidence="1" id="KW-0813">Transport</keyword>
<dbReference type="InterPro" id="IPR001927">
    <property type="entry name" value="Na/Gal_symport"/>
</dbReference>
<keyword evidence="3" id="KW-0472">Membrane</keyword>
<feature type="transmembrane region" description="Helical" evidence="3">
    <location>
        <begin position="333"/>
        <end position="352"/>
    </location>
</feature>
<protein>
    <submittedName>
        <fullName evidence="4">Glycoside/pentoside/hexuronide transporter</fullName>
    </submittedName>
</protein>
<dbReference type="CDD" id="cd17332">
    <property type="entry name" value="MFS_MelB_like"/>
    <property type="match status" value="1"/>
</dbReference>
<dbReference type="PANTHER" id="PTHR11328">
    <property type="entry name" value="MAJOR FACILITATOR SUPERFAMILY DOMAIN-CONTAINING PROTEIN"/>
    <property type="match status" value="1"/>
</dbReference>
<dbReference type="AlphaFoldDB" id="E6K2V4"/>
<dbReference type="Pfam" id="PF13347">
    <property type="entry name" value="MFS_2"/>
    <property type="match status" value="1"/>
</dbReference>
<dbReference type="HOGENOM" id="CLU_027408_1_0_11"/>
<evidence type="ECO:0000256" key="3">
    <source>
        <dbReference type="SAM" id="Phobius"/>
    </source>
</evidence>
<proteinExistence type="predicted"/>
<keyword evidence="3" id="KW-1133">Transmembrane helix</keyword>
<organism evidence="4 5">
    <name type="scientific">Parascardovia denticolens DSM 10105 = JCM 12538</name>
    <dbReference type="NCBI Taxonomy" id="864564"/>
    <lineage>
        <taxon>Bacteria</taxon>
        <taxon>Bacillati</taxon>
        <taxon>Actinomycetota</taxon>
        <taxon>Actinomycetes</taxon>
        <taxon>Bifidobacteriales</taxon>
        <taxon>Bifidobacteriaceae</taxon>
        <taxon>Parascardovia</taxon>
    </lineage>
</organism>
<feature type="transmembrane region" description="Helical" evidence="3">
    <location>
        <begin position="413"/>
        <end position="435"/>
    </location>
</feature>
<dbReference type="GO" id="GO:0015293">
    <property type="term" value="F:symporter activity"/>
    <property type="evidence" value="ECO:0007669"/>
    <property type="project" value="UniProtKB-KW"/>
</dbReference>
<feature type="transmembrane region" description="Helical" evidence="3">
    <location>
        <begin position="186"/>
        <end position="206"/>
    </location>
</feature>
<dbReference type="Proteomes" id="UP000004946">
    <property type="component" value="Chromosome"/>
</dbReference>
<dbReference type="InterPro" id="IPR036259">
    <property type="entry name" value="MFS_trans_sf"/>
</dbReference>
<evidence type="ECO:0000256" key="1">
    <source>
        <dbReference type="ARBA" id="ARBA00022448"/>
    </source>
</evidence>
<keyword evidence="5" id="KW-1185">Reference proteome</keyword>
<feature type="transmembrane region" description="Helical" evidence="3">
    <location>
        <begin position="300"/>
        <end position="321"/>
    </location>
</feature>
<accession>E6K2V4</accession>
<dbReference type="Gene3D" id="1.20.1250.20">
    <property type="entry name" value="MFS general substrate transporter like domains"/>
    <property type="match status" value="1"/>
</dbReference>
<evidence type="ECO:0000313" key="5">
    <source>
        <dbReference type="Proteomes" id="UP000004946"/>
    </source>
</evidence>
<feature type="transmembrane region" description="Helical" evidence="3">
    <location>
        <begin position="136"/>
        <end position="154"/>
    </location>
</feature>
<dbReference type="PANTHER" id="PTHR11328:SF36">
    <property type="entry name" value="MELIBIOSE PERMEASE"/>
    <property type="match status" value="1"/>
</dbReference>
<evidence type="ECO:0000256" key="2">
    <source>
        <dbReference type="ARBA" id="ARBA00022847"/>
    </source>
</evidence>
<dbReference type="KEGG" id="pdo:PSDT_0329"/>
<dbReference type="RefSeq" id="WP_006289688.1">
    <property type="nucleotide sequence ID" value="NZ_AP012333.1"/>
</dbReference>
<sequence length="490" mass="53228">MQPSWKVNRKPAVHPDRQLSGQVLAQRTAYAFGNLGQSAFYQALSTYFIVFVTNVLFIHAPAAEAARYIGVITGLIVAIRIAEVFIDPLLGNLIDNTRTRFGRFRPWQFIGGLVSAILICLIYSGMAGLVNVNRQLFMVLFVIVFIVLDVFYSLRDISYWGMIPALSADSHERGVYTSLGTFTGSLGYNGITAIVVPVVAFFSYVFTGSRRESQEGWASFGLLVAVVGLVTAWVVAFCVKESDSDLRSSDAGHASPLAAFKALASNDQLLWVALSYLLYAVANVVTAGVLFYLFKFVLNMQSYFWVAGLVPVVTGLIVAPLFPVANKRIPRRYLFIAGMVMMIVAYLIFILAPKSLPLIVIALILFYLPQTAIQMTAILCLTDSIEYGQLKTGRRNEAVTLSARPMLDKIARAVSNGIVGMVAIAAGMVGSATAADMTAAHITVFKISAFCAPLVCIVLSLLVFVFAVKIDEKRHAAIVEELSAALAAQA</sequence>
<dbReference type="GO" id="GO:0005886">
    <property type="term" value="C:plasma membrane"/>
    <property type="evidence" value="ECO:0007669"/>
    <property type="project" value="TreeGrafter"/>
</dbReference>
<keyword evidence="2" id="KW-0769">Symport</keyword>
<dbReference type="EMBL" id="AEON01000002">
    <property type="protein sequence ID" value="EFT82658.1"/>
    <property type="molecule type" value="Genomic_DNA"/>
</dbReference>
<dbReference type="GO" id="GO:0006814">
    <property type="term" value="P:sodium ion transport"/>
    <property type="evidence" value="ECO:0007669"/>
    <property type="project" value="InterPro"/>
</dbReference>
<dbReference type="NCBIfam" id="TIGR00792">
    <property type="entry name" value="gph"/>
    <property type="match status" value="1"/>
</dbReference>
<feature type="transmembrane region" description="Helical" evidence="3">
    <location>
        <begin position="447"/>
        <end position="468"/>
    </location>
</feature>
<name>E6K2V4_PARDN</name>
<comment type="caution">
    <text evidence="4">The sequence shown here is derived from an EMBL/GenBank/DDBJ whole genome shotgun (WGS) entry which is preliminary data.</text>
</comment>
<dbReference type="GO" id="GO:0008643">
    <property type="term" value="P:carbohydrate transport"/>
    <property type="evidence" value="ECO:0007669"/>
    <property type="project" value="InterPro"/>
</dbReference>
<keyword evidence="3" id="KW-0812">Transmembrane</keyword>
<feature type="transmembrane region" description="Helical" evidence="3">
    <location>
        <begin position="65"/>
        <end position="86"/>
    </location>
</feature>
<reference evidence="4 5" key="1">
    <citation type="submission" date="2010-12" db="EMBL/GenBank/DDBJ databases">
        <authorList>
            <person name="Muzny D."/>
            <person name="Qin X."/>
            <person name="Buhay C."/>
            <person name="Dugan-Rocha S."/>
            <person name="Ding Y."/>
            <person name="Chen G."/>
            <person name="Hawes A."/>
            <person name="Holder M."/>
            <person name="Jhangiani S."/>
            <person name="Johnson A."/>
            <person name="Khan Z."/>
            <person name="Li Z."/>
            <person name="Liu W."/>
            <person name="Liu X."/>
            <person name="Perez L."/>
            <person name="Shen H."/>
            <person name="Wang Q."/>
            <person name="Watt J."/>
            <person name="Xi L."/>
            <person name="Xin Y."/>
            <person name="Zhou J."/>
            <person name="Deng J."/>
            <person name="Jiang H."/>
            <person name="Liu Y."/>
            <person name="Qu J."/>
            <person name="Song X.-Z."/>
            <person name="Zhang L."/>
            <person name="Villasana D."/>
            <person name="Johnson A."/>
            <person name="Liu J."/>
            <person name="Liyanage D."/>
            <person name="Lorensuhewa L."/>
            <person name="Robinson T."/>
            <person name="Song A."/>
            <person name="Song B.-B."/>
            <person name="Dinh H."/>
            <person name="Thornton R."/>
            <person name="Coyle M."/>
            <person name="Francisco L."/>
            <person name="Jackson L."/>
            <person name="Javaid M."/>
            <person name="Korchina V."/>
            <person name="Kovar C."/>
            <person name="Mata R."/>
            <person name="Mathew T."/>
            <person name="Ngo R."/>
            <person name="Nguyen L."/>
            <person name="Nguyen N."/>
            <person name="Okwuonu G."/>
            <person name="Ongeri F."/>
            <person name="Pham C."/>
            <person name="Simmons D."/>
            <person name="Wilczek-Boney K."/>
            <person name="Hale W."/>
            <person name="Jakkamsetti A."/>
            <person name="Pham P."/>
            <person name="Ruth R."/>
            <person name="San Lucas F."/>
            <person name="Warren J."/>
            <person name="Zhang J."/>
            <person name="Zhao Z."/>
            <person name="Zhou C."/>
            <person name="Zhu D."/>
            <person name="Lee S."/>
            <person name="Bess C."/>
            <person name="Blankenburg K."/>
            <person name="Forbes L."/>
            <person name="Fu Q."/>
            <person name="Gubbala S."/>
            <person name="Hirani K."/>
            <person name="Jayaseelan J.C."/>
            <person name="Lara F."/>
            <person name="Munidasa M."/>
            <person name="Palculict T."/>
            <person name="Patil S."/>
            <person name="Pu L.-L."/>
            <person name="Saada N."/>
            <person name="Tang L."/>
            <person name="Weissenberger G."/>
            <person name="Zhu Y."/>
            <person name="Hemphill L."/>
            <person name="Shang Y."/>
            <person name="Youmans B."/>
            <person name="Ayvaz T."/>
            <person name="Ross M."/>
            <person name="Santibanez J."/>
            <person name="Aqrawi P."/>
            <person name="Gross S."/>
            <person name="Joshi V."/>
            <person name="Fowler G."/>
            <person name="Nazareth L."/>
            <person name="Reid J."/>
            <person name="Worley K."/>
            <person name="Petrosino J."/>
            <person name="Highlander S."/>
            <person name="Gibbs R."/>
        </authorList>
    </citation>
    <scope>NUCLEOTIDE SEQUENCE [LARGE SCALE GENOMIC DNA]</scope>
    <source>
        <strain evidence="4 5">DSM 10105</strain>
    </source>
</reference>
<feature type="transmembrane region" description="Helical" evidence="3">
    <location>
        <begin position="107"/>
        <end position="130"/>
    </location>
</feature>
<feature type="transmembrane region" description="Helical" evidence="3">
    <location>
        <begin position="39"/>
        <end position="59"/>
    </location>
</feature>
<gene>
    <name evidence="4" type="primary">gph</name>
    <name evidence="4" type="ORF">HMPREF0620_1343</name>
</gene>
<dbReference type="SUPFAM" id="SSF103473">
    <property type="entry name" value="MFS general substrate transporter"/>
    <property type="match status" value="1"/>
</dbReference>
<dbReference type="PATRIC" id="fig|864564.6.peg.360"/>
<dbReference type="InterPro" id="IPR039672">
    <property type="entry name" value="MFS_2"/>
</dbReference>
<evidence type="ECO:0000313" key="4">
    <source>
        <dbReference type="EMBL" id="EFT82658.1"/>
    </source>
</evidence>
<feature type="transmembrane region" description="Helical" evidence="3">
    <location>
        <begin position="269"/>
        <end position="294"/>
    </location>
</feature>